<evidence type="ECO:0000313" key="5">
    <source>
        <dbReference type="EMBL" id="RQG93894.1"/>
    </source>
</evidence>
<evidence type="ECO:0000256" key="3">
    <source>
        <dbReference type="ARBA" id="ARBA00022729"/>
    </source>
</evidence>
<keyword evidence="6" id="KW-1185">Reference proteome</keyword>
<evidence type="ECO:0000256" key="2">
    <source>
        <dbReference type="ARBA" id="ARBA00022448"/>
    </source>
</evidence>
<dbReference type="Gene3D" id="3.10.105.10">
    <property type="entry name" value="Dipeptide-binding Protein, Domain 3"/>
    <property type="match status" value="1"/>
</dbReference>
<dbReference type="GO" id="GO:0015833">
    <property type="term" value="P:peptide transport"/>
    <property type="evidence" value="ECO:0007669"/>
    <property type="project" value="TreeGrafter"/>
</dbReference>
<dbReference type="AlphaFoldDB" id="A0A3N6M0R5"/>
<dbReference type="PROSITE" id="PS51318">
    <property type="entry name" value="TAT"/>
    <property type="match status" value="1"/>
</dbReference>
<proteinExistence type="inferred from homology"/>
<feature type="domain" description="Solute-binding protein family 5" evidence="4">
    <location>
        <begin position="106"/>
        <end position="472"/>
    </location>
</feature>
<evidence type="ECO:0000313" key="6">
    <source>
        <dbReference type="Proteomes" id="UP000282323"/>
    </source>
</evidence>
<dbReference type="InterPro" id="IPR006311">
    <property type="entry name" value="TAT_signal"/>
</dbReference>
<dbReference type="InterPro" id="IPR030678">
    <property type="entry name" value="Peptide/Ni-bd"/>
</dbReference>
<dbReference type="GO" id="GO:1904680">
    <property type="term" value="F:peptide transmembrane transporter activity"/>
    <property type="evidence" value="ECO:0007669"/>
    <property type="project" value="TreeGrafter"/>
</dbReference>
<gene>
    <name evidence="5" type="ORF">EA473_14145</name>
</gene>
<sequence>MKGANRRSIDRRTLLKLTGAAGAATGIGAFAGCVDDGNGNGDDGNGNGNGDGGVNGDADELTITLSQFPDTIDPLDHITGDYFDVYDHIYEPLFDFEPGEGIFGRVVEDWEIQEGEGTTELSLRDGVVFHNGDDLTAEDVAWTIERTVDPEMGVPSPIGTFGLGSIEGAEAIDDTTLEVHYGAAPGLAEFEFGNYARAINMEWAIDNHDAENEAISGADPEDFNGTGPYEVVDFTSGEEIVLERFDDYWGDEPPFETVRFNADGESSGRVASLETEETDLTINILPEDVTTVQNADGVEIRQVTSFRNIFCPMKNTVEPFDSQEFRQAMNYAVDNGEIVDTILSGFGEARGQPVAPGINGFNDSIEPYEQDIGTAESLVEESGYGGVEIELVAPSGRYLNDADVGETVADQIDQLDNVDCSANIVDFGVVSDANQAGVDPDEYEDTWEIPFYLIGWGTITGDTDYGVQGFFTIPDNPNRTFHDEELSDAILESQQIEDPDERREQLEEVNQLAHEKAPFVFLHTQESIYGVRDDIQWDPREDETVYIWEMER</sequence>
<keyword evidence="2" id="KW-0813">Transport</keyword>
<dbReference type="GO" id="GO:0043190">
    <property type="term" value="C:ATP-binding cassette (ABC) transporter complex"/>
    <property type="evidence" value="ECO:0007669"/>
    <property type="project" value="InterPro"/>
</dbReference>
<accession>A0A3N6M0R5</accession>
<dbReference type="SUPFAM" id="SSF53850">
    <property type="entry name" value="Periplasmic binding protein-like II"/>
    <property type="match status" value="1"/>
</dbReference>
<reference evidence="5 6" key="1">
    <citation type="submission" date="2018-10" db="EMBL/GenBank/DDBJ databases">
        <title>Natrarchaeobius chitinivorans gen. nov., sp. nov., and Natrarchaeobius haloalkaliphilus sp. nov., alkaliphilic, chitin-utilizing haloarchaea from hypersaline alkaline lakes.</title>
        <authorList>
            <person name="Sorokin D.Y."/>
            <person name="Elcheninov A.G."/>
            <person name="Kostrikina N.A."/>
            <person name="Bale N.J."/>
            <person name="Sinninghe Damste J.S."/>
            <person name="Khijniak T.V."/>
            <person name="Kublanov I.V."/>
            <person name="Toshchakov S.V."/>
        </authorList>
    </citation>
    <scope>NUCLEOTIDE SEQUENCE [LARGE SCALE GENOMIC DNA]</scope>
    <source>
        <strain evidence="5 6">AArcht4T</strain>
    </source>
</reference>
<comment type="similarity">
    <text evidence="1">Belongs to the bacterial solute-binding protein 5 family.</text>
</comment>
<dbReference type="RefSeq" id="WP_124196256.1">
    <property type="nucleotide sequence ID" value="NZ_REGA01000012.1"/>
</dbReference>
<dbReference type="EMBL" id="REGA01000012">
    <property type="protein sequence ID" value="RQG93894.1"/>
    <property type="molecule type" value="Genomic_DNA"/>
</dbReference>
<organism evidence="5 6">
    <name type="scientific">Natrarchaeobius chitinivorans</name>
    <dbReference type="NCBI Taxonomy" id="1679083"/>
    <lineage>
        <taxon>Archaea</taxon>
        <taxon>Methanobacteriati</taxon>
        <taxon>Methanobacteriota</taxon>
        <taxon>Stenosarchaea group</taxon>
        <taxon>Halobacteria</taxon>
        <taxon>Halobacteriales</taxon>
        <taxon>Natrialbaceae</taxon>
        <taxon>Natrarchaeobius</taxon>
    </lineage>
</organism>
<name>A0A3N6M0R5_NATCH</name>
<dbReference type="OrthoDB" id="194307at2157"/>
<dbReference type="GO" id="GO:0042597">
    <property type="term" value="C:periplasmic space"/>
    <property type="evidence" value="ECO:0007669"/>
    <property type="project" value="UniProtKB-ARBA"/>
</dbReference>
<dbReference type="Pfam" id="PF00496">
    <property type="entry name" value="SBP_bac_5"/>
    <property type="match status" value="1"/>
</dbReference>
<dbReference type="PROSITE" id="PS51257">
    <property type="entry name" value="PROKAR_LIPOPROTEIN"/>
    <property type="match status" value="1"/>
</dbReference>
<dbReference type="InterPro" id="IPR039424">
    <property type="entry name" value="SBP_5"/>
</dbReference>
<dbReference type="Gene3D" id="3.90.76.10">
    <property type="entry name" value="Dipeptide-binding Protein, Domain 1"/>
    <property type="match status" value="1"/>
</dbReference>
<dbReference type="InterPro" id="IPR000914">
    <property type="entry name" value="SBP_5_dom"/>
</dbReference>
<dbReference type="Gene3D" id="3.40.190.10">
    <property type="entry name" value="Periplasmic binding protein-like II"/>
    <property type="match status" value="1"/>
</dbReference>
<dbReference type="PANTHER" id="PTHR30290">
    <property type="entry name" value="PERIPLASMIC BINDING COMPONENT OF ABC TRANSPORTER"/>
    <property type="match status" value="1"/>
</dbReference>
<dbReference type="PIRSF" id="PIRSF002741">
    <property type="entry name" value="MppA"/>
    <property type="match status" value="1"/>
</dbReference>
<protein>
    <submittedName>
        <fullName evidence="5">Peptide ABC transporter substrate-binding protein</fullName>
    </submittedName>
</protein>
<evidence type="ECO:0000259" key="4">
    <source>
        <dbReference type="Pfam" id="PF00496"/>
    </source>
</evidence>
<keyword evidence="3" id="KW-0732">Signal</keyword>
<evidence type="ECO:0000256" key="1">
    <source>
        <dbReference type="ARBA" id="ARBA00005695"/>
    </source>
</evidence>
<dbReference type="Proteomes" id="UP000282323">
    <property type="component" value="Unassembled WGS sequence"/>
</dbReference>
<dbReference type="PANTHER" id="PTHR30290:SF9">
    <property type="entry name" value="OLIGOPEPTIDE-BINDING PROTEIN APPA"/>
    <property type="match status" value="1"/>
</dbReference>
<comment type="caution">
    <text evidence="5">The sequence shown here is derived from an EMBL/GenBank/DDBJ whole genome shotgun (WGS) entry which is preliminary data.</text>
</comment>